<evidence type="ECO:0000256" key="2">
    <source>
        <dbReference type="ARBA" id="ARBA00023002"/>
    </source>
</evidence>
<evidence type="ECO:0000259" key="5">
    <source>
        <dbReference type="Pfam" id="PF02668"/>
    </source>
</evidence>
<dbReference type="InterPro" id="IPR003819">
    <property type="entry name" value="TauD/TfdA-like"/>
</dbReference>
<keyword evidence="6" id="KW-0223">Dioxygenase</keyword>
<proteinExistence type="predicted"/>
<dbReference type="InterPro" id="IPR050411">
    <property type="entry name" value="AlphaKG_dependent_hydroxylases"/>
</dbReference>
<dbReference type="OrthoDB" id="9769888at2"/>
<comment type="cofactor">
    <cofactor evidence="1">
        <name>Fe(2+)</name>
        <dbReference type="ChEBI" id="CHEBI:29033"/>
    </cofactor>
</comment>
<dbReference type="GO" id="GO:0017000">
    <property type="term" value="P:antibiotic biosynthetic process"/>
    <property type="evidence" value="ECO:0007669"/>
    <property type="project" value="UniProtKB-KW"/>
</dbReference>
<gene>
    <name evidence="6" type="ORF">C8E97_2859</name>
</gene>
<organism evidence="6 7">
    <name type="scientific">Saccharothrix australiensis</name>
    <dbReference type="NCBI Taxonomy" id="2072"/>
    <lineage>
        <taxon>Bacteria</taxon>
        <taxon>Bacillati</taxon>
        <taxon>Actinomycetota</taxon>
        <taxon>Actinomycetes</taxon>
        <taxon>Pseudonocardiales</taxon>
        <taxon>Pseudonocardiaceae</taxon>
        <taxon>Saccharothrix</taxon>
    </lineage>
</organism>
<evidence type="ECO:0000313" key="7">
    <source>
        <dbReference type="Proteomes" id="UP000282084"/>
    </source>
</evidence>
<sequence length="340" mass="37676">MTAPKKTAVAPALDWTFDPGSPAVVTAPPLADAPAARAWIESVADDLRAGLDQYGALYLRNLPVRDVDDFAHVRDAFIRRETPYREKATKRSDFGNSVYSSTDLPAAQRIRMHNENSYTMTFPGLLLFGCLVAPGSGGATPVADCREVLSHLPEDLVRRGRDTGWLLWRTYSDDISLGWRTAFNTTSPDEVARYCGENGIDHEWLPDGRLRTRQHRSAIIRHPRTGQEIWFNHLAFWNQWSLEPAVRETLVDELGAENLPFNTTFGDGEPIDEADARLINAAYDAATTRRPWSPGDLLVVDNLLAAHGRDAFRGDRRIVVAMGEPVDLADCAPTVAVGAR</sequence>
<accession>A0A495W0F9</accession>
<dbReference type="EMBL" id="RBXO01000001">
    <property type="protein sequence ID" value="RKT54243.1"/>
    <property type="molecule type" value="Genomic_DNA"/>
</dbReference>
<protein>
    <submittedName>
        <fullName evidence="6">TfdA family taurine catabolism dioxygenase TauD</fullName>
    </submittedName>
</protein>
<dbReference type="AlphaFoldDB" id="A0A495W0F9"/>
<evidence type="ECO:0000256" key="4">
    <source>
        <dbReference type="ARBA" id="ARBA00023194"/>
    </source>
</evidence>
<comment type="caution">
    <text evidence="6">The sequence shown here is derived from an EMBL/GenBank/DDBJ whole genome shotgun (WGS) entry which is preliminary data.</text>
</comment>
<dbReference type="GO" id="GO:0051213">
    <property type="term" value="F:dioxygenase activity"/>
    <property type="evidence" value="ECO:0007669"/>
    <property type="project" value="UniProtKB-KW"/>
</dbReference>
<evidence type="ECO:0000256" key="3">
    <source>
        <dbReference type="ARBA" id="ARBA00023004"/>
    </source>
</evidence>
<dbReference type="Proteomes" id="UP000282084">
    <property type="component" value="Unassembled WGS sequence"/>
</dbReference>
<keyword evidence="3" id="KW-0408">Iron</keyword>
<evidence type="ECO:0000313" key="6">
    <source>
        <dbReference type="EMBL" id="RKT54243.1"/>
    </source>
</evidence>
<feature type="domain" description="TauD/TfdA-like" evidence="5">
    <location>
        <begin position="32"/>
        <end position="320"/>
    </location>
</feature>
<reference evidence="6 7" key="1">
    <citation type="submission" date="2018-10" db="EMBL/GenBank/DDBJ databases">
        <title>Sequencing the genomes of 1000 actinobacteria strains.</title>
        <authorList>
            <person name="Klenk H.-P."/>
        </authorList>
    </citation>
    <scope>NUCLEOTIDE SEQUENCE [LARGE SCALE GENOMIC DNA]</scope>
    <source>
        <strain evidence="6 7">DSM 43800</strain>
    </source>
</reference>
<dbReference type="SUPFAM" id="SSF51197">
    <property type="entry name" value="Clavaminate synthase-like"/>
    <property type="match status" value="1"/>
</dbReference>
<evidence type="ECO:0000256" key="1">
    <source>
        <dbReference type="ARBA" id="ARBA00001954"/>
    </source>
</evidence>
<keyword evidence="7" id="KW-1185">Reference proteome</keyword>
<dbReference type="Gene3D" id="3.60.130.10">
    <property type="entry name" value="Clavaminate synthase-like"/>
    <property type="match status" value="1"/>
</dbReference>
<dbReference type="InterPro" id="IPR042098">
    <property type="entry name" value="TauD-like_sf"/>
</dbReference>
<keyword evidence="4" id="KW-0045">Antibiotic biosynthesis</keyword>
<name>A0A495W0F9_9PSEU</name>
<keyword evidence="2" id="KW-0560">Oxidoreductase</keyword>
<dbReference type="RefSeq" id="WP_121005725.1">
    <property type="nucleotide sequence ID" value="NZ_RBXO01000001.1"/>
</dbReference>
<dbReference type="Pfam" id="PF02668">
    <property type="entry name" value="TauD"/>
    <property type="match status" value="1"/>
</dbReference>
<dbReference type="PANTHER" id="PTHR10696">
    <property type="entry name" value="GAMMA-BUTYROBETAINE HYDROXYLASE-RELATED"/>
    <property type="match status" value="1"/>
</dbReference>
<dbReference type="PANTHER" id="PTHR10696:SF56">
    <property type="entry name" value="TAUD_TFDA-LIKE DOMAIN-CONTAINING PROTEIN"/>
    <property type="match status" value="1"/>
</dbReference>